<dbReference type="EMBL" id="CP119881">
    <property type="protein sequence ID" value="WFD36852.1"/>
    <property type="molecule type" value="Genomic_DNA"/>
</dbReference>
<feature type="region of interest" description="Disordered" evidence="5">
    <location>
        <begin position="27"/>
        <end position="50"/>
    </location>
</feature>
<dbReference type="Gene3D" id="2.40.70.10">
    <property type="entry name" value="Acid Proteases"/>
    <property type="match status" value="2"/>
</dbReference>
<keyword evidence="4" id="KW-0645">Protease</keyword>
<feature type="domain" description="Peptidase A1" evidence="7">
    <location>
        <begin position="216"/>
        <end position="536"/>
    </location>
</feature>
<evidence type="ECO:0000256" key="1">
    <source>
        <dbReference type="ARBA" id="ARBA00007447"/>
    </source>
</evidence>
<evidence type="ECO:0000256" key="4">
    <source>
        <dbReference type="RuleBase" id="RU000454"/>
    </source>
</evidence>
<protein>
    <recommendedName>
        <fullName evidence="7">Peptidase A1 domain-containing protein</fullName>
    </recommendedName>
</protein>
<organism evidence="8 9">
    <name type="scientific">Malassezia cuniculi</name>
    <dbReference type="NCBI Taxonomy" id="948313"/>
    <lineage>
        <taxon>Eukaryota</taxon>
        <taxon>Fungi</taxon>
        <taxon>Dikarya</taxon>
        <taxon>Basidiomycota</taxon>
        <taxon>Ustilaginomycotina</taxon>
        <taxon>Malasseziomycetes</taxon>
        <taxon>Malasseziales</taxon>
        <taxon>Malasseziaceae</taxon>
        <taxon>Malassezia</taxon>
    </lineage>
</organism>
<feature type="active site" evidence="3">
    <location>
        <position position="234"/>
    </location>
</feature>
<dbReference type="GO" id="GO:0004190">
    <property type="term" value="F:aspartic-type endopeptidase activity"/>
    <property type="evidence" value="ECO:0007669"/>
    <property type="project" value="UniProtKB-KW"/>
</dbReference>
<evidence type="ECO:0000256" key="2">
    <source>
        <dbReference type="ARBA" id="ARBA00022750"/>
    </source>
</evidence>
<evidence type="ECO:0000256" key="3">
    <source>
        <dbReference type="PIRSR" id="PIRSR601461-1"/>
    </source>
</evidence>
<dbReference type="InterPro" id="IPR034164">
    <property type="entry name" value="Pepsin-like_dom"/>
</dbReference>
<dbReference type="Pfam" id="PF00026">
    <property type="entry name" value="Asp"/>
    <property type="match status" value="1"/>
</dbReference>
<feature type="signal peptide" evidence="6">
    <location>
        <begin position="1"/>
        <end position="24"/>
    </location>
</feature>
<proteinExistence type="inferred from homology"/>
<dbReference type="PROSITE" id="PS00141">
    <property type="entry name" value="ASP_PROTEASE"/>
    <property type="match status" value="2"/>
</dbReference>
<keyword evidence="2 4" id="KW-0064">Aspartyl protease</keyword>
<keyword evidence="9" id="KW-1185">Reference proteome</keyword>
<keyword evidence="6" id="KW-0732">Signal</keyword>
<gene>
    <name evidence="8" type="ORF">MCUN1_003742</name>
</gene>
<dbReference type="SUPFAM" id="SSF50630">
    <property type="entry name" value="Acid proteases"/>
    <property type="match status" value="1"/>
</dbReference>
<dbReference type="InterPro" id="IPR033121">
    <property type="entry name" value="PEPTIDASE_A1"/>
</dbReference>
<feature type="chain" id="PRO_5042247913" description="Peptidase A1 domain-containing protein" evidence="6">
    <location>
        <begin position="25"/>
        <end position="539"/>
    </location>
</feature>
<evidence type="ECO:0000313" key="9">
    <source>
        <dbReference type="Proteomes" id="UP001219933"/>
    </source>
</evidence>
<dbReference type="PANTHER" id="PTHR47966">
    <property type="entry name" value="BETA-SITE APP-CLEAVING ENZYME, ISOFORM A-RELATED"/>
    <property type="match status" value="1"/>
</dbReference>
<feature type="active site" evidence="3">
    <location>
        <position position="427"/>
    </location>
</feature>
<dbReference type="GO" id="GO:0006508">
    <property type="term" value="P:proteolysis"/>
    <property type="evidence" value="ECO:0007669"/>
    <property type="project" value="UniProtKB-KW"/>
</dbReference>
<dbReference type="InterPro" id="IPR021109">
    <property type="entry name" value="Peptidase_aspartic_dom_sf"/>
</dbReference>
<dbReference type="PRINTS" id="PR00792">
    <property type="entry name" value="PEPSIN"/>
</dbReference>
<sequence length="539" mass="57755">MQQSITRLVFAFFAISAWLDAVSTGSGQALAHSTPQGTKSFASRGDSDQSAFPALESTGIQFNLTHGSVEKRSEKENSWMLLQRQLNHGRARLAQMQSRNVPSSEELSEAMDRRRRWLERRAMDPEIQSPDILGRTAVHTESYDASILGHNQTLSLGERQRGSRRSSGKFVVRDSNSNSAVNRIKEAAQQNKVTNAQDPSADNTLGLSIEANDVGYFTTVQIGSSNNNFKLLVDSGSSDTWVSGTNCSNCASHNKLGESSSSSLKISNKQYKISYGTGSVNVNRATDSMTVAGHTISNMQIGVSTSETAEFGGENIPFDGLMGLGGSALSVLGGKTVIEMMADQNLVDQPVVGYRLGRVADGSNNNHGQITFGAIDSSQVSGSLQEFDNQSNNGYWEIVLEDVSVGSKSVLGSRRRRGSNKHRATLDTGTSLIIAPQSVADAIHNAIQGSSSDGQGGYEIPCSTDTSLTFTFKGGYKFTMDSRDMIFSVSDSDTGKCVSSVSSGSSEGESAWILGAAFLKNVYFATNTRTNQIGIGKLK</sequence>
<feature type="region of interest" description="Disordered" evidence="5">
    <location>
        <begin position="157"/>
        <end position="177"/>
    </location>
</feature>
<evidence type="ECO:0000259" key="7">
    <source>
        <dbReference type="PROSITE" id="PS51767"/>
    </source>
</evidence>
<dbReference type="CDD" id="cd05471">
    <property type="entry name" value="pepsin_like"/>
    <property type="match status" value="1"/>
</dbReference>
<reference evidence="8" key="1">
    <citation type="submission" date="2023-03" db="EMBL/GenBank/DDBJ databases">
        <title>Mating type loci evolution in Malassezia.</title>
        <authorList>
            <person name="Coelho M.A."/>
        </authorList>
    </citation>
    <scope>NUCLEOTIDE SEQUENCE</scope>
    <source>
        <strain evidence="8">CBS 11721</strain>
    </source>
</reference>
<dbReference type="PANTHER" id="PTHR47966:SF75">
    <property type="entry name" value="ENDOPEPTIDASE (CTSD), PUTATIVE (AFU_ORTHOLOGUE AFUA_4G07040)-RELATED"/>
    <property type="match status" value="1"/>
</dbReference>
<name>A0AAF0J7P7_9BASI</name>
<keyword evidence="4" id="KW-0378">Hydrolase</keyword>
<evidence type="ECO:0000256" key="5">
    <source>
        <dbReference type="SAM" id="MobiDB-lite"/>
    </source>
</evidence>
<dbReference type="Proteomes" id="UP001219933">
    <property type="component" value="Chromosome 5"/>
</dbReference>
<comment type="similarity">
    <text evidence="1 4">Belongs to the peptidase A1 family.</text>
</comment>
<feature type="compositionally biased region" description="Polar residues" evidence="5">
    <location>
        <begin position="27"/>
        <end position="41"/>
    </location>
</feature>
<evidence type="ECO:0000256" key="6">
    <source>
        <dbReference type="SAM" id="SignalP"/>
    </source>
</evidence>
<dbReference type="PROSITE" id="PS51767">
    <property type="entry name" value="PEPTIDASE_A1"/>
    <property type="match status" value="1"/>
</dbReference>
<evidence type="ECO:0000313" key="8">
    <source>
        <dbReference type="EMBL" id="WFD36852.1"/>
    </source>
</evidence>
<accession>A0AAF0J7P7</accession>
<dbReference type="InterPro" id="IPR001969">
    <property type="entry name" value="Aspartic_peptidase_AS"/>
</dbReference>
<dbReference type="AlphaFoldDB" id="A0AAF0J7P7"/>
<dbReference type="InterPro" id="IPR001461">
    <property type="entry name" value="Aspartic_peptidase_A1"/>
</dbReference>